<dbReference type="PROSITE" id="PS50977">
    <property type="entry name" value="HTH_TETR_2"/>
    <property type="match status" value="1"/>
</dbReference>
<keyword evidence="3" id="KW-0804">Transcription</keyword>
<dbReference type="InterPro" id="IPR054156">
    <property type="entry name" value="YxaF_TetR_C"/>
</dbReference>
<keyword evidence="7" id="KW-1185">Reference proteome</keyword>
<keyword evidence="1" id="KW-0805">Transcription regulation</keyword>
<gene>
    <name evidence="6" type="ORF">L0C25_14190</name>
</gene>
<dbReference type="Proteomes" id="UP001164390">
    <property type="component" value="Chromosome"/>
</dbReference>
<dbReference type="GO" id="GO:0003677">
    <property type="term" value="F:DNA binding"/>
    <property type="evidence" value="ECO:0007669"/>
    <property type="project" value="UniProtKB-UniRule"/>
</dbReference>
<evidence type="ECO:0000256" key="3">
    <source>
        <dbReference type="ARBA" id="ARBA00023163"/>
    </source>
</evidence>
<dbReference type="InterPro" id="IPR001647">
    <property type="entry name" value="HTH_TetR"/>
</dbReference>
<evidence type="ECO:0000313" key="7">
    <source>
        <dbReference type="Proteomes" id="UP001164390"/>
    </source>
</evidence>
<dbReference type="InterPro" id="IPR036271">
    <property type="entry name" value="Tet_transcr_reg_TetR-rel_C_sf"/>
</dbReference>
<evidence type="ECO:0000256" key="2">
    <source>
        <dbReference type="ARBA" id="ARBA00023125"/>
    </source>
</evidence>
<keyword evidence="2 4" id="KW-0238">DNA-binding</keyword>
<evidence type="ECO:0000313" key="6">
    <source>
        <dbReference type="EMBL" id="UYM03694.1"/>
    </source>
</evidence>
<dbReference type="SUPFAM" id="SSF46689">
    <property type="entry name" value="Homeodomain-like"/>
    <property type="match status" value="1"/>
</dbReference>
<dbReference type="AlphaFoldDB" id="A0AA46TF26"/>
<evidence type="ECO:0000256" key="4">
    <source>
        <dbReference type="PROSITE-ProRule" id="PRU00335"/>
    </source>
</evidence>
<reference evidence="6" key="1">
    <citation type="submission" date="2022-01" db="EMBL/GenBank/DDBJ databases">
        <title>Nocardioidaceae gen. sp. A5X3R13.</title>
        <authorList>
            <person name="Lopez Marin M.A."/>
            <person name="Uhlik O."/>
        </authorList>
    </citation>
    <scope>NUCLEOTIDE SEQUENCE</scope>
    <source>
        <strain evidence="6">A5X3R13</strain>
    </source>
</reference>
<proteinExistence type="predicted"/>
<organism evidence="6 7">
    <name type="scientific">Solicola gregarius</name>
    <dbReference type="NCBI Taxonomy" id="2908642"/>
    <lineage>
        <taxon>Bacteria</taxon>
        <taxon>Bacillati</taxon>
        <taxon>Actinomycetota</taxon>
        <taxon>Actinomycetes</taxon>
        <taxon>Propionibacteriales</taxon>
        <taxon>Nocardioidaceae</taxon>
        <taxon>Solicola</taxon>
    </lineage>
</organism>
<dbReference type="Pfam" id="PF21993">
    <property type="entry name" value="TetR_C_13_2"/>
    <property type="match status" value="1"/>
</dbReference>
<dbReference type="InterPro" id="IPR009057">
    <property type="entry name" value="Homeodomain-like_sf"/>
</dbReference>
<evidence type="ECO:0000256" key="1">
    <source>
        <dbReference type="ARBA" id="ARBA00023015"/>
    </source>
</evidence>
<feature type="DNA-binding region" description="H-T-H motif" evidence="4">
    <location>
        <begin position="26"/>
        <end position="45"/>
    </location>
</feature>
<feature type="domain" description="HTH tetR-type" evidence="5">
    <location>
        <begin position="3"/>
        <end position="63"/>
    </location>
</feature>
<dbReference type="PANTHER" id="PTHR47506">
    <property type="entry name" value="TRANSCRIPTIONAL REGULATORY PROTEIN"/>
    <property type="match status" value="1"/>
</dbReference>
<dbReference type="KEGG" id="sgrg:L0C25_14190"/>
<dbReference type="Gene3D" id="1.10.357.10">
    <property type="entry name" value="Tetracycline Repressor, domain 2"/>
    <property type="match status" value="1"/>
</dbReference>
<sequence>MATTTRNRIVASTAELLRRQGYTATGVKQIVERAGAPFGSIYHHFPGGKEQVSAEAIRTSGAEYAAVLPLAFDDAPDLLTGIRTYFALAASHLEDSDFADACPIATVALEVASTNEPLREATSEVFTSWQEYGTAYFVDRGVGSEVAAELTTALVCALEGAFVITRATRDTTALLTCGDVLARSFADRLPD</sequence>
<dbReference type="PANTHER" id="PTHR47506:SF3">
    <property type="entry name" value="HTH-TYPE TRANSCRIPTIONAL REGULATOR LMRA"/>
    <property type="match status" value="1"/>
</dbReference>
<name>A0AA46TF26_9ACTN</name>
<dbReference type="Pfam" id="PF00440">
    <property type="entry name" value="TetR_N"/>
    <property type="match status" value="1"/>
</dbReference>
<protein>
    <submittedName>
        <fullName evidence="6">TetR/AcrR family transcriptional regulator</fullName>
    </submittedName>
</protein>
<accession>A0AA46TF26</accession>
<dbReference type="SUPFAM" id="SSF48498">
    <property type="entry name" value="Tetracyclin repressor-like, C-terminal domain"/>
    <property type="match status" value="1"/>
</dbReference>
<evidence type="ECO:0000259" key="5">
    <source>
        <dbReference type="PROSITE" id="PS50977"/>
    </source>
</evidence>
<dbReference type="RefSeq" id="WP_271632329.1">
    <property type="nucleotide sequence ID" value="NZ_CP094970.1"/>
</dbReference>
<dbReference type="EMBL" id="CP094970">
    <property type="protein sequence ID" value="UYM03694.1"/>
    <property type="molecule type" value="Genomic_DNA"/>
</dbReference>